<comment type="pathway">
    <text evidence="2">Nucleotide-sugar biosynthesis; UDP-N-acetyl-alpha-D-glucosamine biosynthesis; UDP-N-acetyl-alpha-D-glucosamine from N-acetyl-alpha-D-glucosamine 1-phosphate: step 1/1.</text>
</comment>
<dbReference type="EMBL" id="REFZ01000004">
    <property type="protein sequence ID" value="RQH01230.1"/>
    <property type="molecule type" value="Genomic_DNA"/>
</dbReference>
<evidence type="ECO:0000256" key="1">
    <source>
        <dbReference type="ARBA" id="ARBA00005166"/>
    </source>
</evidence>
<evidence type="ECO:0000256" key="4">
    <source>
        <dbReference type="ARBA" id="ARBA00012457"/>
    </source>
</evidence>
<dbReference type="Pfam" id="PF00483">
    <property type="entry name" value="NTP_transferase"/>
    <property type="match status" value="1"/>
</dbReference>
<dbReference type="Pfam" id="PF25087">
    <property type="entry name" value="GMPPB_C"/>
    <property type="match status" value="1"/>
</dbReference>
<evidence type="ECO:0000256" key="9">
    <source>
        <dbReference type="ARBA" id="ARBA00023315"/>
    </source>
</evidence>
<dbReference type="GO" id="GO:0003977">
    <property type="term" value="F:UDP-N-acetylglucosamine diphosphorylase activity"/>
    <property type="evidence" value="ECO:0007669"/>
    <property type="project" value="UniProtKB-EC"/>
</dbReference>
<dbReference type="InterPro" id="IPR056729">
    <property type="entry name" value="GMPPB_C"/>
</dbReference>
<evidence type="ECO:0000256" key="2">
    <source>
        <dbReference type="ARBA" id="ARBA00005208"/>
    </source>
</evidence>
<evidence type="ECO:0000256" key="11">
    <source>
        <dbReference type="ARBA" id="ARBA00048493"/>
    </source>
</evidence>
<protein>
    <recommendedName>
        <fullName evidence="5">Bifunctional protein GlmU</fullName>
        <ecNumber evidence="3">2.3.1.157</ecNumber>
        <ecNumber evidence="4">2.7.7.23</ecNumber>
    </recommendedName>
</protein>
<comment type="catalytic activity">
    <reaction evidence="11">
        <text>N-acetyl-alpha-D-glucosamine 1-phosphate + UTP + H(+) = UDP-N-acetyl-alpha-D-glucosamine + diphosphate</text>
        <dbReference type="Rhea" id="RHEA:13509"/>
        <dbReference type="ChEBI" id="CHEBI:15378"/>
        <dbReference type="ChEBI" id="CHEBI:33019"/>
        <dbReference type="ChEBI" id="CHEBI:46398"/>
        <dbReference type="ChEBI" id="CHEBI:57705"/>
        <dbReference type="ChEBI" id="CHEBI:57776"/>
        <dbReference type="EC" id="2.7.7.23"/>
    </reaction>
</comment>
<sequence>MEALSAVVLAAGEGCRLRPLTRSRPKPMLPAATTPILECVLDELVEAGITDITVVVGYQRERVQSHFGPTYRNVPLSYVRQRTRLGTGHALRTVREAVDGSLLVVNGDQIVDRRIVGDVASAHRRTESIATLGLLHRRDVSDYGGILVDETELDDAGTVPVVELVERPRDDREYRLNAGVYALEPEIFDAIAESEPRTGEHSLVDAISYLVAESEESLPLVRGVESDGLWVDATYPWDLLEVATELIDSGRIGDADTPGTRAISPSASIHGSAVVREPVVVDDNCEIGPGAVVGPYACLGENVTVESGTVVERSVLDTDTRVRSNATVLECVAGQGVEIGAGSTIPGGPGDVRVGDRVFEDENLGALLADRARDDGDVTYAPGSVVGPNATVCAGATVRGTVAEATEVRS</sequence>
<evidence type="ECO:0000256" key="6">
    <source>
        <dbReference type="ARBA" id="ARBA00022679"/>
    </source>
</evidence>
<dbReference type="GO" id="GO:0019134">
    <property type="term" value="F:glucosamine-1-phosphate N-acetyltransferase activity"/>
    <property type="evidence" value="ECO:0007669"/>
    <property type="project" value="UniProtKB-EC"/>
</dbReference>
<dbReference type="SUPFAM" id="SSF51161">
    <property type="entry name" value="Trimeric LpxA-like enzymes"/>
    <property type="match status" value="1"/>
</dbReference>
<comment type="catalytic activity">
    <reaction evidence="10">
        <text>alpha-D-glucosamine 1-phosphate + acetyl-CoA = N-acetyl-alpha-D-glucosamine 1-phosphate + CoA + H(+)</text>
        <dbReference type="Rhea" id="RHEA:13725"/>
        <dbReference type="ChEBI" id="CHEBI:15378"/>
        <dbReference type="ChEBI" id="CHEBI:57287"/>
        <dbReference type="ChEBI" id="CHEBI:57288"/>
        <dbReference type="ChEBI" id="CHEBI:57776"/>
        <dbReference type="ChEBI" id="CHEBI:58516"/>
        <dbReference type="EC" id="2.3.1.157"/>
    </reaction>
</comment>
<evidence type="ECO:0000259" key="13">
    <source>
        <dbReference type="Pfam" id="PF25087"/>
    </source>
</evidence>
<feature type="domain" description="Nucleotidyl transferase" evidence="12">
    <location>
        <begin position="6"/>
        <end position="246"/>
    </location>
</feature>
<evidence type="ECO:0000256" key="5">
    <source>
        <dbReference type="ARBA" id="ARBA00013414"/>
    </source>
</evidence>
<keyword evidence="8" id="KW-0511">Multifunctional enzyme</keyword>
<dbReference type="EC" id="2.7.7.23" evidence="4"/>
<keyword evidence="15" id="KW-1185">Reference proteome</keyword>
<organism evidence="14 15">
    <name type="scientific">Natrarchaeobius chitinivorans</name>
    <dbReference type="NCBI Taxonomy" id="1679083"/>
    <lineage>
        <taxon>Archaea</taxon>
        <taxon>Methanobacteriati</taxon>
        <taxon>Methanobacteriota</taxon>
        <taxon>Stenosarchaea group</taxon>
        <taxon>Halobacteria</taxon>
        <taxon>Halobacteriales</taxon>
        <taxon>Natrialbaceae</taxon>
        <taxon>Natrarchaeobius</taxon>
    </lineage>
</organism>
<name>A0A3N6PJI0_NATCH</name>
<dbReference type="Proteomes" id="UP000281431">
    <property type="component" value="Unassembled WGS sequence"/>
</dbReference>
<dbReference type="Gene3D" id="3.90.550.10">
    <property type="entry name" value="Spore Coat Polysaccharide Biosynthesis Protein SpsA, Chain A"/>
    <property type="match status" value="1"/>
</dbReference>
<evidence type="ECO:0000259" key="12">
    <source>
        <dbReference type="Pfam" id="PF00483"/>
    </source>
</evidence>
<keyword evidence="9" id="KW-0012">Acyltransferase</keyword>
<dbReference type="PANTHER" id="PTHR43584">
    <property type="entry name" value="NUCLEOTIDYL TRANSFERASE"/>
    <property type="match status" value="1"/>
</dbReference>
<evidence type="ECO:0000256" key="3">
    <source>
        <dbReference type="ARBA" id="ARBA00012225"/>
    </source>
</evidence>
<dbReference type="SUPFAM" id="SSF53448">
    <property type="entry name" value="Nucleotide-diphospho-sugar transferases"/>
    <property type="match status" value="1"/>
</dbReference>
<evidence type="ECO:0000256" key="10">
    <source>
        <dbReference type="ARBA" id="ARBA00048247"/>
    </source>
</evidence>
<evidence type="ECO:0000313" key="15">
    <source>
        <dbReference type="Proteomes" id="UP000281431"/>
    </source>
</evidence>
<proteinExistence type="predicted"/>
<dbReference type="InterPro" id="IPR050065">
    <property type="entry name" value="GlmU-like"/>
</dbReference>
<gene>
    <name evidence="14" type="ORF">EA472_07180</name>
</gene>
<feature type="domain" description="Mannose-1-phosphate guanyltransferase C-terminal" evidence="13">
    <location>
        <begin position="276"/>
        <end position="399"/>
    </location>
</feature>
<comment type="pathway">
    <text evidence="1">Nucleotide-sugar biosynthesis; UDP-N-acetyl-alpha-D-glucosamine biosynthesis; N-acetyl-alpha-D-glucosamine 1-phosphate from alpha-D-glucosamine 6-phosphate (route II): step 2/2.</text>
</comment>
<dbReference type="InterPro" id="IPR005835">
    <property type="entry name" value="NTP_transferase_dom"/>
</dbReference>
<dbReference type="AlphaFoldDB" id="A0A3N6PJI0"/>
<reference evidence="14 15" key="1">
    <citation type="submission" date="2018-10" db="EMBL/GenBank/DDBJ databases">
        <title>Natrarchaeobius chitinivorans gen. nov., sp. nov., and Natrarchaeobius haloalkaliphilus sp. nov., alkaliphilic, chitin-utilizing haloarchaea from hypersaline alkaline lakes.</title>
        <authorList>
            <person name="Sorokin D.Y."/>
            <person name="Elcheninov A.G."/>
            <person name="Kostrikina N.A."/>
            <person name="Bale N.J."/>
            <person name="Sinninghe Damste J.S."/>
            <person name="Khijniak T.V."/>
            <person name="Kublanov I.V."/>
            <person name="Toshchakov S.V."/>
        </authorList>
    </citation>
    <scope>NUCLEOTIDE SEQUENCE [LARGE SCALE GENOMIC DNA]</scope>
    <source>
        <strain evidence="14 15">AArcht7</strain>
    </source>
</reference>
<dbReference type="InterPro" id="IPR029044">
    <property type="entry name" value="Nucleotide-diphossugar_trans"/>
</dbReference>
<dbReference type="CDD" id="cd04181">
    <property type="entry name" value="NTP_transferase"/>
    <property type="match status" value="1"/>
</dbReference>
<dbReference type="InterPro" id="IPR018357">
    <property type="entry name" value="Hexapep_transf_CS"/>
</dbReference>
<evidence type="ECO:0000256" key="8">
    <source>
        <dbReference type="ARBA" id="ARBA00023268"/>
    </source>
</evidence>
<dbReference type="OrthoDB" id="15372at2157"/>
<dbReference type="PANTHER" id="PTHR43584:SF8">
    <property type="entry name" value="N-ACETYLMURAMATE ALPHA-1-PHOSPHATE URIDYLYLTRANSFERASE"/>
    <property type="match status" value="1"/>
</dbReference>
<keyword evidence="6 14" id="KW-0808">Transferase</keyword>
<evidence type="ECO:0000313" key="14">
    <source>
        <dbReference type="EMBL" id="RQH01230.1"/>
    </source>
</evidence>
<evidence type="ECO:0000256" key="7">
    <source>
        <dbReference type="ARBA" id="ARBA00022695"/>
    </source>
</evidence>
<dbReference type="PROSITE" id="PS00101">
    <property type="entry name" value="HEXAPEP_TRANSFERASES"/>
    <property type="match status" value="1"/>
</dbReference>
<dbReference type="InterPro" id="IPR011004">
    <property type="entry name" value="Trimer_LpxA-like_sf"/>
</dbReference>
<dbReference type="EC" id="2.3.1.157" evidence="3"/>
<keyword evidence="7" id="KW-0548">Nucleotidyltransferase</keyword>
<accession>A0A3N6PJI0</accession>
<comment type="caution">
    <text evidence="14">The sequence shown here is derived from an EMBL/GenBank/DDBJ whole genome shotgun (WGS) entry which is preliminary data.</text>
</comment>
<dbReference type="Gene3D" id="2.160.10.10">
    <property type="entry name" value="Hexapeptide repeat proteins"/>
    <property type="match status" value="1"/>
</dbReference>